<evidence type="ECO:0000256" key="2">
    <source>
        <dbReference type="ARBA" id="ARBA00022845"/>
    </source>
</evidence>
<dbReference type="InterPro" id="IPR050318">
    <property type="entry name" value="DENR/SUI1_TIF"/>
</dbReference>
<feature type="domain" description="SUI1" evidence="4">
    <location>
        <begin position="50"/>
        <end position="113"/>
    </location>
</feature>
<dbReference type="EMBL" id="VTUX01000001">
    <property type="protein sequence ID" value="KAA1193926.1"/>
    <property type="molecule type" value="Genomic_DNA"/>
</dbReference>
<dbReference type="PANTHER" id="PTHR12789">
    <property type="entry name" value="DENSITY-REGULATED PROTEIN HOMOLOG"/>
    <property type="match status" value="1"/>
</dbReference>
<dbReference type="GO" id="GO:0003743">
    <property type="term" value="F:translation initiation factor activity"/>
    <property type="evidence" value="ECO:0007669"/>
    <property type="project" value="UniProtKB-KW"/>
</dbReference>
<dbReference type="NCBIfam" id="TIGR01158">
    <property type="entry name" value="SUI1_rel"/>
    <property type="match status" value="1"/>
</dbReference>
<proteinExistence type="inferred from homology"/>
<sequence length="121" mass="12992">MSKRKISTGRLVYSTEAGRLCPQCQRPVADCVCGKDRPAYSGDGIVRLHRESKGRGGKTVTLVRGVPLAGQELKALAKALKQKCGVGGALKDDVIEIQGDQRDLIKIELEKRGYTVKLAGG</sequence>
<dbReference type="SUPFAM" id="SSF55159">
    <property type="entry name" value="eIF1-like"/>
    <property type="match status" value="1"/>
</dbReference>
<gene>
    <name evidence="5" type="ORF">F0M18_00310</name>
</gene>
<comment type="similarity">
    <text evidence="1">Belongs to the SUI1 family.</text>
</comment>
<dbReference type="RefSeq" id="WP_149609395.1">
    <property type="nucleotide sequence ID" value="NZ_VTUX01000001.1"/>
</dbReference>
<reference evidence="5 6" key="1">
    <citation type="submission" date="2019-09" db="EMBL/GenBank/DDBJ databases">
        <authorList>
            <person name="Chen X.-Y."/>
        </authorList>
    </citation>
    <scope>NUCLEOTIDE SEQUENCE [LARGE SCALE GENOMIC DNA]</scope>
    <source>
        <strain evidence="5 6">NY5</strain>
    </source>
</reference>
<dbReference type="PANTHER" id="PTHR12789:SF0">
    <property type="entry name" value="DENSITY-REGULATED PROTEIN"/>
    <property type="match status" value="1"/>
</dbReference>
<dbReference type="GO" id="GO:0003729">
    <property type="term" value="F:mRNA binding"/>
    <property type="evidence" value="ECO:0007669"/>
    <property type="project" value="TreeGrafter"/>
</dbReference>
<dbReference type="InterPro" id="IPR036877">
    <property type="entry name" value="SUI1_dom_sf"/>
</dbReference>
<protein>
    <submittedName>
        <fullName evidence="5">Translation initiation factor Sui1</fullName>
    </submittedName>
</protein>
<dbReference type="InterPro" id="IPR005872">
    <property type="entry name" value="SUI1_arc_bac"/>
</dbReference>
<dbReference type="PROSITE" id="PS50296">
    <property type="entry name" value="SUI1"/>
    <property type="match status" value="1"/>
</dbReference>
<evidence type="ECO:0000313" key="6">
    <source>
        <dbReference type="Proteomes" id="UP000323708"/>
    </source>
</evidence>
<dbReference type="Proteomes" id="UP000323708">
    <property type="component" value="Unassembled WGS sequence"/>
</dbReference>
<dbReference type="Gene3D" id="3.30.780.10">
    <property type="entry name" value="SUI1-like domain"/>
    <property type="match status" value="1"/>
</dbReference>
<name>A0A5B0X3Q6_9GAMM</name>
<dbReference type="GO" id="GO:0001731">
    <property type="term" value="P:formation of translation preinitiation complex"/>
    <property type="evidence" value="ECO:0007669"/>
    <property type="project" value="TreeGrafter"/>
</dbReference>
<keyword evidence="5" id="KW-0396">Initiation factor</keyword>
<comment type="caution">
    <text evidence="5">The sequence shown here is derived from an EMBL/GenBank/DDBJ whole genome shotgun (WGS) entry which is preliminary data.</text>
</comment>
<evidence type="ECO:0000256" key="3">
    <source>
        <dbReference type="ARBA" id="ARBA00022917"/>
    </source>
</evidence>
<organism evidence="5 6">
    <name type="scientific">Pseudohalioglobus sediminis</name>
    <dbReference type="NCBI Taxonomy" id="2606449"/>
    <lineage>
        <taxon>Bacteria</taxon>
        <taxon>Pseudomonadati</taxon>
        <taxon>Pseudomonadota</taxon>
        <taxon>Gammaproteobacteria</taxon>
        <taxon>Cellvibrionales</taxon>
        <taxon>Halieaceae</taxon>
        <taxon>Pseudohalioglobus</taxon>
    </lineage>
</organism>
<evidence type="ECO:0000256" key="1">
    <source>
        <dbReference type="ARBA" id="ARBA00005422"/>
    </source>
</evidence>
<keyword evidence="3" id="KW-0648">Protein biosynthesis</keyword>
<evidence type="ECO:0000259" key="4">
    <source>
        <dbReference type="PROSITE" id="PS50296"/>
    </source>
</evidence>
<dbReference type="FunFam" id="3.30.780.10:FF:000002">
    <property type="entry name" value="Stress response translation initiation inhibitor"/>
    <property type="match status" value="1"/>
</dbReference>
<accession>A0A5B0X3Q6</accession>
<evidence type="ECO:0000313" key="5">
    <source>
        <dbReference type="EMBL" id="KAA1193926.1"/>
    </source>
</evidence>
<dbReference type="GO" id="GO:0002188">
    <property type="term" value="P:translation reinitiation"/>
    <property type="evidence" value="ECO:0007669"/>
    <property type="project" value="TreeGrafter"/>
</dbReference>
<dbReference type="NCBIfam" id="NF005297">
    <property type="entry name" value="PRK06824.1"/>
    <property type="match status" value="1"/>
</dbReference>
<dbReference type="InterPro" id="IPR001950">
    <property type="entry name" value="SUI1"/>
</dbReference>
<keyword evidence="6" id="KW-1185">Reference proteome</keyword>
<dbReference type="AlphaFoldDB" id="A0A5B0X3Q6"/>
<dbReference type="GO" id="GO:0006417">
    <property type="term" value="P:regulation of translation"/>
    <property type="evidence" value="ECO:0007669"/>
    <property type="project" value="UniProtKB-KW"/>
</dbReference>
<dbReference type="Pfam" id="PF01253">
    <property type="entry name" value="SUI1"/>
    <property type="match status" value="1"/>
</dbReference>
<keyword evidence="2" id="KW-0810">Translation regulation</keyword>
<dbReference type="CDD" id="cd11567">
    <property type="entry name" value="YciH_like"/>
    <property type="match status" value="1"/>
</dbReference>
<dbReference type="PIRSF" id="PIRSF037511">
    <property type="entry name" value="Transl_init_SUI1_pro"/>
    <property type="match status" value="1"/>
</dbReference>